<dbReference type="Pfam" id="PF03747">
    <property type="entry name" value="ADP_ribosyl_GH"/>
    <property type="match status" value="1"/>
</dbReference>
<comment type="caution">
    <text evidence="2">The sequence shown here is derived from an EMBL/GenBank/DDBJ whole genome shotgun (WGS) entry which is preliminary data.</text>
</comment>
<feature type="binding site" evidence="1">
    <location>
        <position position="91"/>
    </location>
    <ligand>
        <name>Mg(2+)</name>
        <dbReference type="ChEBI" id="CHEBI:18420"/>
        <label>1</label>
    </ligand>
</feature>
<name>A0A967BEV9_9RHOB</name>
<dbReference type="SUPFAM" id="SSF101478">
    <property type="entry name" value="ADP-ribosylglycohydrolase"/>
    <property type="match status" value="1"/>
</dbReference>
<dbReference type="InterPro" id="IPR050792">
    <property type="entry name" value="ADP-ribosylglycohydrolase"/>
</dbReference>
<gene>
    <name evidence="2" type="ORF">HAT86_16175</name>
</gene>
<dbReference type="AlphaFoldDB" id="A0A967BEV9"/>
<organism evidence="2 3">
    <name type="scientific">Roseovarius gahaiensis</name>
    <dbReference type="NCBI Taxonomy" id="2716691"/>
    <lineage>
        <taxon>Bacteria</taxon>
        <taxon>Pseudomonadati</taxon>
        <taxon>Pseudomonadota</taxon>
        <taxon>Alphaproteobacteria</taxon>
        <taxon>Rhodobacterales</taxon>
        <taxon>Roseobacteraceae</taxon>
        <taxon>Roseovarius</taxon>
    </lineage>
</organism>
<dbReference type="PANTHER" id="PTHR16222:SF12">
    <property type="entry name" value="ADP-RIBOSYLGLYCOHYDROLASE-RELATED"/>
    <property type="match status" value="1"/>
</dbReference>
<feature type="binding site" evidence="1">
    <location>
        <position position="292"/>
    </location>
    <ligand>
        <name>Mg(2+)</name>
        <dbReference type="ChEBI" id="CHEBI:18420"/>
        <label>1</label>
    </ligand>
</feature>
<evidence type="ECO:0000313" key="3">
    <source>
        <dbReference type="Proteomes" id="UP000639775"/>
    </source>
</evidence>
<evidence type="ECO:0000256" key="1">
    <source>
        <dbReference type="PIRSR" id="PIRSR605502-1"/>
    </source>
</evidence>
<dbReference type="GO" id="GO:0046872">
    <property type="term" value="F:metal ion binding"/>
    <property type="evidence" value="ECO:0007669"/>
    <property type="project" value="UniProtKB-KW"/>
</dbReference>
<feature type="binding site" evidence="1">
    <location>
        <position position="92"/>
    </location>
    <ligand>
        <name>Mg(2+)</name>
        <dbReference type="ChEBI" id="CHEBI:18420"/>
        <label>1</label>
    </ligand>
</feature>
<protein>
    <submittedName>
        <fullName evidence="2">ADP-ribosylglycohydrolase family protein</fullName>
    </submittedName>
</protein>
<reference evidence="2" key="1">
    <citation type="submission" date="2020-03" db="EMBL/GenBank/DDBJ databases">
        <title>Roseovarius gahaiensis sp. nov., isolated from Gahai Saline Lake, China.</title>
        <authorList>
            <person name="Sun X."/>
        </authorList>
    </citation>
    <scope>NUCLEOTIDE SEQUENCE</scope>
    <source>
        <strain evidence="2">GH877</strain>
    </source>
</reference>
<keyword evidence="1" id="KW-0460">Magnesium</keyword>
<feature type="binding site" evidence="1">
    <location>
        <position position="290"/>
    </location>
    <ligand>
        <name>Mg(2+)</name>
        <dbReference type="ChEBI" id="CHEBI:18420"/>
        <label>1</label>
    </ligand>
</feature>
<keyword evidence="3" id="KW-1185">Reference proteome</keyword>
<dbReference type="EMBL" id="JAAORB010000061">
    <property type="protein sequence ID" value="NHQ75984.1"/>
    <property type="molecule type" value="Genomic_DNA"/>
</dbReference>
<accession>A0A967BEV9</accession>
<comment type="cofactor">
    <cofactor evidence="1">
        <name>Mg(2+)</name>
        <dbReference type="ChEBI" id="CHEBI:18420"/>
    </cofactor>
    <text evidence="1">Binds 2 magnesium ions per subunit.</text>
</comment>
<dbReference type="Proteomes" id="UP000639775">
    <property type="component" value="Unassembled WGS sequence"/>
</dbReference>
<keyword evidence="1" id="KW-0479">Metal-binding</keyword>
<dbReference type="PANTHER" id="PTHR16222">
    <property type="entry name" value="ADP-RIBOSYLGLYCOHYDROLASE"/>
    <property type="match status" value="1"/>
</dbReference>
<dbReference type="Gene3D" id="1.10.4080.10">
    <property type="entry name" value="ADP-ribosylation/Crystallin J1"/>
    <property type="match status" value="1"/>
</dbReference>
<feature type="binding site" evidence="1">
    <location>
        <position position="90"/>
    </location>
    <ligand>
        <name>Mg(2+)</name>
        <dbReference type="ChEBI" id="CHEBI:18420"/>
        <label>1</label>
    </ligand>
</feature>
<proteinExistence type="predicted"/>
<sequence length="342" mass="36319">MTLALPELFVLLRTLSGHTHHTNRLSESYSNNAGIMNYIDPKSASVGCLVGLAVGDALGAPVEFCRRDTFEPVVGMRAGGQFNLPAGAWTDDTAMALCLADSLLADSSLVCSDLLDRFIRWAEKGENSSTGVAVGIGQNTLRTLGNYRRTGAVKATRFGAKADGNGAIMRLAPVPILYWQDPLRAQQVAVEQSQATHCSSLSDEACAYLALVLTRLIAGQDWNDALAVDLAAGCSPEMQQIVGRAWEHKDRHEIQTTGYVIHTLEAALWSVAITSSFEEAVLLAVNLGDDADTVGAVTGQLAGALYGLGALPAAWLTGLRAGEAINARATALFSKSRKTFQI</sequence>
<dbReference type="InterPro" id="IPR005502">
    <property type="entry name" value="Ribosyl_crysJ1"/>
</dbReference>
<evidence type="ECO:0000313" key="2">
    <source>
        <dbReference type="EMBL" id="NHQ75984.1"/>
    </source>
</evidence>
<feature type="binding site" evidence="1">
    <location>
        <position position="293"/>
    </location>
    <ligand>
        <name>Mg(2+)</name>
        <dbReference type="ChEBI" id="CHEBI:18420"/>
        <label>1</label>
    </ligand>
</feature>
<dbReference type="InterPro" id="IPR036705">
    <property type="entry name" value="Ribosyl_crysJ1_sf"/>
</dbReference>